<dbReference type="PROSITE" id="PS00093">
    <property type="entry name" value="N4_MTASE"/>
    <property type="match status" value="1"/>
</dbReference>
<evidence type="ECO:0000313" key="11">
    <source>
        <dbReference type="Proteomes" id="UP000265715"/>
    </source>
</evidence>
<protein>
    <recommendedName>
        <fullName evidence="2">site-specific DNA-methyltransferase (cytosine-N(4)-specific)</fullName>
        <ecNumber evidence="2">2.1.1.113</ecNumber>
    </recommendedName>
</protein>
<dbReference type="GO" id="GO:0008170">
    <property type="term" value="F:N-methyltransferase activity"/>
    <property type="evidence" value="ECO:0007669"/>
    <property type="project" value="InterPro"/>
</dbReference>
<dbReference type="Pfam" id="PF01555">
    <property type="entry name" value="N6_N4_Mtase"/>
    <property type="match status" value="1"/>
</dbReference>
<keyword evidence="5" id="KW-0949">S-adenosyl-L-methionine</keyword>
<dbReference type="EMBL" id="QXDL01000018">
    <property type="protein sequence ID" value="RIH89762.1"/>
    <property type="molecule type" value="Genomic_DNA"/>
</dbReference>
<keyword evidence="11" id="KW-1185">Reference proteome</keyword>
<dbReference type="AlphaFoldDB" id="A0A399F4H4"/>
<keyword evidence="7" id="KW-0238">DNA-binding</keyword>
<proteinExistence type="inferred from homology"/>
<evidence type="ECO:0000256" key="7">
    <source>
        <dbReference type="ARBA" id="ARBA00023125"/>
    </source>
</evidence>
<organism evidence="10 11">
    <name type="scientific">Calidithermus terrae</name>
    <dbReference type="NCBI Taxonomy" id="1408545"/>
    <lineage>
        <taxon>Bacteria</taxon>
        <taxon>Thermotogati</taxon>
        <taxon>Deinococcota</taxon>
        <taxon>Deinococci</taxon>
        <taxon>Thermales</taxon>
        <taxon>Thermaceae</taxon>
        <taxon>Calidithermus</taxon>
    </lineage>
</organism>
<dbReference type="GO" id="GO:0003677">
    <property type="term" value="F:DNA binding"/>
    <property type="evidence" value="ECO:0007669"/>
    <property type="project" value="UniProtKB-KW"/>
</dbReference>
<evidence type="ECO:0000256" key="6">
    <source>
        <dbReference type="ARBA" id="ARBA00022747"/>
    </source>
</evidence>
<name>A0A399F4H4_9DEIN</name>
<evidence type="ECO:0000256" key="5">
    <source>
        <dbReference type="ARBA" id="ARBA00022691"/>
    </source>
</evidence>
<dbReference type="RefSeq" id="WP_119313938.1">
    <property type="nucleotide sequence ID" value="NZ_QXDL01000018.1"/>
</dbReference>
<evidence type="ECO:0000256" key="1">
    <source>
        <dbReference type="ARBA" id="ARBA00010203"/>
    </source>
</evidence>
<comment type="catalytic activity">
    <reaction evidence="8">
        <text>a 2'-deoxycytidine in DNA + S-adenosyl-L-methionine = an N(4)-methyl-2'-deoxycytidine in DNA + S-adenosyl-L-homocysteine + H(+)</text>
        <dbReference type="Rhea" id="RHEA:16857"/>
        <dbReference type="Rhea" id="RHEA-COMP:11369"/>
        <dbReference type="Rhea" id="RHEA-COMP:13674"/>
        <dbReference type="ChEBI" id="CHEBI:15378"/>
        <dbReference type="ChEBI" id="CHEBI:57856"/>
        <dbReference type="ChEBI" id="CHEBI:59789"/>
        <dbReference type="ChEBI" id="CHEBI:85452"/>
        <dbReference type="ChEBI" id="CHEBI:137933"/>
        <dbReference type="EC" id="2.1.1.113"/>
    </reaction>
</comment>
<dbReference type="Gene3D" id="3.40.50.150">
    <property type="entry name" value="Vaccinia Virus protein VP39"/>
    <property type="match status" value="2"/>
</dbReference>
<dbReference type="InterPro" id="IPR017985">
    <property type="entry name" value="MeTrfase_CN4_CS"/>
</dbReference>
<evidence type="ECO:0000259" key="9">
    <source>
        <dbReference type="Pfam" id="PF01555"/>
    </source>
</evidence>
<keyword evidence="3 10" id="KW-0489">Methyltransferase</keyword>
<sequence length="377" mass="41483">MAPEIAFSQMKPLPPGSLILDPMVGSGTTVRVATELGHRALGFDLDPLAVLMSRVWTTPVSHEALTGSAAELVESAKALGKVELPWIDEDSRTTQFVNFWFADKQRRQLRRIAYLLNAMQGPLADALRIALSRVIITKKGGASLAWDTSHSRPHRVADDNDFDVYQGFARSAADLAKLFEKQPPKDGATILLGDARSLDATEDGLADAVITSPPYLNAISYLRGHRLSLVWLGHKAGESFRLNGSGATEEPVGSPAREVLERMLREMGETDRLPPSEQRMVKRYAADLQAMVRETVRVLKPGGKAIYVIGDSCLRGVQVSNSAALRIAALGAGLELDREYRREIPPNRRYLPPPTHPGGSPLEKRMRWEHVLVFDKP</sequence>
<evidence type="ECO:0000256" key="2">
    <source>
        <dbReference type="ARBA" id="ARBA00012185"/>
    </source>
</evidence>
<evidence type="ECO:0000313" key="10">
    <source>
        <dbReference type="EMBL" id="RIH89762.1"/>
    </source>
</evidence>
<comment type="similarity">
    <text evidence="1">Belongs to the N(4)/N(6)-methyltransferase family. N(4) subfamily.</text>
</comment>
<keyword evidence="6" id="KW-0680">Restriction system</keyword>
<dbReference type="GO" id="GO:0009307">
    <property type="term" value="P:DNA restriction-modification system"/>
    <property type="evidence" value="ECO:0007669"/>
    <property type="project" value="UniProtKB-KW"/>
</dbReference>
<gene>
    <name evidence="10" type="ORF">Mterra_00722</name>
</gene>
<dbReference type="OrthoDB" id="9800801at2"/>
<dbReference type="InterPro" id="IPR029063">
    <property type="entry name" value="SAM-dependent_MTases_sf"/>
</dbReference>
<comment type="caution">
    <text evidence="10">The sequence shown here is derived from an EMBL/GenBank/DDBJ whole genome shotgun (WGS) entry which is preliminary data.</text>
</comment>
<keyword evidence="4" id="KW-0808">Transferase</keyword>
<reference evidence="10 11" key="1">
    <citation type="submission" date="2018-08" db="EMBL/GenBank/DDBJ databases">
        <title>Meiothermus terrae DSM 26712 genome sequencing project.</title>
        <authorList>
            <person name="Da Costa M.S."/>
            <person name="Albuquerque L."/>
            <person name="Raposo P."/>
            <person name="Froufe H.J.C."/>
            <person name="Barroso C.S."/>
            <person name="Egas C."/>
        </authorList>
    </citation>
    <scope>NUCLEOTIDE SEQUENCE [LARGE SCALE GENOMIC DNA]</scope>
    <source>
        <strain evidence="10 11">DSM 26712</strain>
    </source>
</reference>
<accession>A0A399F4H4</accession>
<dbReference type="PRINTS" id="PR00507">
    <property type="entry name" value="N12N6MTFRASE"/>
</dbReference>
<dbReference type="GO" id="GO:0032259">
    <property type="term" value="P:methylation"/>
    <property type="evidence" value="ECO:0007669"/>
    <property type="project" value="UniProtKB-KW"/>
</dbReference>
<evidence type="ECO:0000256" key="3">
    <source>
        <dbReference type="ARBA" id="ARBA00022603"/>
    </source>
</evidence>
<dbReference type="Proteomes" id="UP000265715">
    <property type="component" value="Unassembled WGS sequence"/>
</dbReference>
<evidence type="ECO:0000256" key="8">
    <source>
        <dbReference type="ARBA" id="ARBA00049120"/>
    </source>
</evidence>
<dbReference type="InterPro" id="IPR002941">
    <property type="entry name" value="DNA_methylase_N4/N6"/>
</dbReference>
<dbReference type="SUPFAM" id="SSF53335">
    <property type="entry name" value="S-adenosyl-L-methionine-dependent methyltransferases"/>
    <property type="match status" value="1"/>
</dbReference>
<evidence type="ECO:0000256" key="4">
    <source>
        <dbReference type="ARBA" id="ARBA00022679"/>
    </source>
</evidence>
<feature type="domain" description="DNA methylase N-4/N-6" evidence="9">
    <location>
        <begin position="14"/>
        <end position="47"/>
    </location>
</feature>
<dbReference type="GO" id="GO:0015667">
    <property type="term" value="F:site-specific DNA-methyltransferase (cytosine-N4-specific) activity"/>
    <property type="evidence" value="ECO:0007669"/>
    <property type="project" value="UniProtKB-EC"/>
</dbReference>
<dbReference type="EC" id="2.1.1.113" evidence="2"/>